<protein>
    <submittedName>
        <fullName evidence="4">Leucine Rich Repeat domain protein</fullName>
    </submittedName>
</protein>
<dbReference type="Gene3D" id="3.80.10.10">
    <property type="entry name" value="Ribonuclease Inhibitor"/>
    <property type="match status" value="1"/>
</dbReference>
<evidence type="ECO:0000256" key="2">
    <source>
        <dbReference type="ARBA" id="ARBA00022737"/>
    </source>
</evidence>
<dbReference type="InterPro" id="IPR001611">
    <property type="entry name" value="Leu-rich_rpt"/>
</dbReference>
<evidence type="ECO:0000256" key="1">
    <source>
        <dbReference type="ARBA" id="ARBA00022614"/>
    </source>
</evidence>
<dbReference type="OrthoDB" id="1517790at2759"/>
<evidence type="ECO:0000256" key="3">
    <source>
        <dbReference type="SAM" id="MobiDB-lite"/>
    </source>
</evidence>
<organism evidence="4 5">
    <name type="scientific">Ophiocordyceps camponoti-floridani</name>
    <dbReference type="NCBI Taxonomy" id="2030778"/>
    <lineage>
        <taxon>Eukaryota</taxon>
        <taxon>Fungi</taxon>
        <taxon>Dikarya</taxon>
        <taxon>Ascomycota</taxon>
        <taxon>Pezizomycotina</taxon>
        <taxon>Sordariomycetes</taxon>
        <taxon>Hypocreomycetidae</taxon>
        <taxon>Hypocreales</taxon>
        <taxon>Ophiocordycipitaceae</taxon>
        <taxon>Ophiocordyceps</taxon>
    </lineage>
</organism>
<gene>
    <name evidence="4" type="ORF">GQ602_004046</name>
</gene>
<keyword evidence="5" id="KW-1185">Reference proteome</keyword>
<keyword evidence="1" id="KW-0433">Leucine-rich repeat</keyword>
<comment type="caution">
    <text evidence="4">The sequence shown here is derived from an EMBL/GenBank/DDBJ whole genome shotgun (WGS) entry which is preliminary data.</text>
</comment>
<dbReference type="Pfam" id="PF13855">
    <property type="entry name" value="LRR_8"/>
    <property type="match status" value="1"/>
</dbReference>
<dbReference type="SUPFAM" id="SSF52075">
    <property type="entry name" value="Outer arm dynein light chain 1"/>
    <property type="match status" value="1"/>
</dbReference>
<sequence>MAEEPSLPQLPDSGTSNSRKRGHVSSLHVSDASSDPALFSSDDDPGLDNYVEGRRKRRYLGSWFHQRPVSPDSTVDIIKMPPPARRALTRHPDSGVFLGSDGSDSSDLPDFQCIPPRARLPLPARKISQAEELAREKIRACVESGTQDVDLVNMGLDDISEETVSILAHMQVFPTVRPDVAFEQRDPCINFFLGNNDLTRLPGAIFDLQYLTTLSLRNNELTEISPAIVKLTNLKELNLGQNRLRSFPSEILRLLLFGKLKRFFWGPNPLYQPDGKLSVHNRPVPWGNVRNPPMVGPNSEFPVLDVSASHRAEYHNSYLGRSPLQVSDSMGRVTSGFSLPRLDSKDDVPLHKPDRRIGLGDIADARKGVPSLIELCLRSGHRSSMTADLPLHMPDEFEHLRRLLQRTATQKAAGRLNCSSCGRLVVIPQAEWIEWHELRDRRPILPGQCSMVPFRYLACSRGCWPDVQACR</sequence>
<dbReference type="InterPro" id="IPR050216">
    <property type="entry name" value="LRR_domain-containing"/>
</dbReference>
<dbReference type="InterPro" id="IPR032675">
    <property type="entry name" value="LRR_dom_sf"/>
</dbReference>
<dbReference type="PANTHER" id="PTHR48051">
    <property type="match status" value="1"/>
</dbReference>
<reference evidence="4 5" key="1">
    <citation type="journal article" date="2020" name="G3 (Bethesda)">
        <title>Genetic Underpinnings of Host Manipulation by Ophiocordyceps as Revealed by Comparative Transcriptomics.</title>
        <authorList>
            <person name="Will I."/>
            <person name="Das B."/>
            <person name="Trinh T."/>
            <person name="Brachmann A."/>
            <person name="Ohm R.A."/>
            <person name="de Bekker C."/>
        </authorList>
    </citation>
    <scope>NUCLEOTIDE SEQUENCE [LARGE SCALE GENOMIC DNA]</scope>
    <source>
        <strain evidence="4 5">EC05</strain>
    </source>
</reference>
<dbReference type="Proteomes" id="UP000562929">
    <property type="component" value="Unassembled WGS sequence"/>
</dbReference>
<dbReference type="EMBL" id="JAACLJ010000004">
    <property type="protein sequence ID" value="KAF4587353.1"/>
    <property type="molecule type" value="Genomic_DNA"/>
</dbReference>
<dbReference type="PROSITE" id="PS51450">
    <property type="entry name" value="LRR"/>
    <property type="match status" value="1"/>
</dbReference>
<dbReference type="InterPro" id="IPR003591">
    <property type="entry name" value="Leu-rich_rpt_typical-subtyp"/>
</dbReference>
<accession>A0A8H4Q5Z4</accession>
<dbReference type="SMART" id="SM00369">
    <property type="entry name" value="LRR_TYP"/>
    <property type="match status" value="2"/>
</dbReference>
<evidence type="ECO:0000313" key="4">
    <source>
        <dbReference type="EMBL" id="KAF4587353.1"/>
    </source>
</evidence>
<dbReference type="AlphaFoldDB" id="A0A8H4Q5Z4"/>
<dbReference type="PANTHER" id="PTHR48051:SF1">
    <property type="entry name" value="RAS SUPPRESSOR PROTEIN 1"/>
    <property type="match status" value="1"/>
</dbReference>
<keyword evidence="2" id="KW-0677">Repeat</keyword>
<feature type="region of interest" description="Disordered" evidence="3">
    <location>
        <begin position="1"/>
        <end position="50"/>
    </location>
</feature>
<dbReference type="GO" id="GO:0005737">
    <property type="term" value="C:cytoplasm"/>
    <property type="evidence" value="ECO:0007669"/>
    <property type="project" value="TreeGrafter"/>
</dbReference>
<proteinExistence type="predicted"/>
<evidence type="ECO:0000313" key="5">
    <source>
        <dbReference type="Proteomes" id="UP000562929"/>
    </source>
</evidence>
<name>A0A8H4Q5Z4_9HYPO</name>